<proteinExistence type="predicted"/>
<reference evidence="1" key="1">
    <citation type="submission" date="2020-02" db="EMBL/GenBank/DDBJ databases">
        <authorList>
            <person name="Meier V. D."/>
        </authorList>
    </citation>
    <scope>NUCLEOTIDE SEQUENCE</scope>
    <source>
        <strain evidence="1">AVDCRST_MAG14</strain>
    </source>
</reference>
<accession>A0A6J4QY84</accession>
<organism evidence="1">
    <name type="scientific">uncultured Rubrobacteraceae bacterium</name>
    <dbReference type="NCBI Taxonomy" id="349277"/>
    <lineage>
        <taxon>Bacteria</taxon>
        <taxon>Bacillati</taxon>
        <taxon>Actinomycetota</taxon>
        <taxon>Rubrobacteria</taxon>
        <taxon>Rubrobacterales</taxon>
        <taxon>Rubrobacteraceae</taxon>
        <taxon>environmental samples</taxon>
    </lineage>
</organism>
<gene>
    <name evidence="1" type="ORF">AVDCRST_MAG14-795</name>
</gene>
<sequence>MAPVFSYRMSYDVFRIYTNRLRQRARKVARDLAARPGPDCSHGISREAQ</sequence>
<evidence type="ECO:0000313" key="1">
    <source>
        <dbReference type="EMBL" id="CAA9450003.1"/>
    </source>
</evidence>
<dbReference type="EMBL" id="CADCVG010000034">
    <property type="protein sequence ID" value="CAA9450003.1"/>
    <property type="molecule type" value="Genomic_DNA"/>
</dbReference>
<dbReference type="AlphaFoldDB" id="A0A6J4QY84"/>
<protein>
    <submittedName>
        <fullName evidence="1">Uncharacterized protein</fullName>
    </submittedName>
</protein>
<name>A0A6J4QY84_9ACTN</name>